<evidence type="ECO:0000256" key="1">
    <source>
        <dbReference type="ARBA" id="ARBA00004196"/>
    </source>
</evidence>
<dbReference type="InterPro" id="IPR001320">
    <property type="entry name" value="Iontro_rcpt_C"/>
</dbReference>
<evidence type="ECO:0000256" key="7">
    <source>
        <dbReference type="SAM" id="SignalP"/>
    </source>
</evidence>
<dbReference type="PROSITE" id="PS01039">
    <property type="entry name" value="SBP_BACTERIAL_3"/>
    <property type="match status" value="1"/>
</dbReference>
<reference evidence="10 11" key="1">
    <citation type="submission" date="2017-12" db="EMBL/GenBank/DDBJ databases">
        <title>Taxonomic description and draft genome of Pradoshia cofamensis Gen. nov., sp. nov., a thermotolerant bacillale isolated from anterior gut of earthworm Eisenia fetida.</title>
        <authorList>
            <person name="Saha T."/>
            <person name="Chakraborty R."/>
        </authorList>
    </citation>
    <scope>NUCLEOTIDE SEQUENCE [LARGE SCALE GENOMIC DNA]</scope>
    <source>
        <strain evidence="10 11">EAG3</strain>
    </source>
</reference>
<dbReference type="Gene3D" id="3.40.190.10">
    <property type="entry name" value="Periplasmic binding protein-like II"/>
    <property type="match status" value="2"/>
</dbReference>
<keyword evidence="3 7" id="KW-0732">Signal</keyword>
<dbReference type="PROSITE" id="PS51257">
    <property type="entry name" value="PROKAR_LIPOPROTEIN"/>
    <property type="match status" value="1"/>
</dbReference>
<dbReference type="SUPFAM" id="SSF53850">
    <property type="entry name" value="Periplasmic binding protein-like II"/>
    <property type="match status" value="1"/>
</dbReference>
<dbReference type="InterPro" id="IPR018313">
    <property type="entry name" value="SBP_3_CS"/>
</dbReference>
<dbReference type="GO" id="GO:0016020">
    <property type="term" value="C:membrane"/>
    <property type="evidence" value="ECO:0007669"/>
    <property type="project" value="InterPro"/>
</dbReference>
<evidence type="ECO:0000313" key="10">
    <source>
        <dbReference type="EMBL" id="PQD95272.1"/>
    </source>
</evidence>
<comment type="caution">
    <text evidence="10">The sequence shown here is derived from an EMBL/GenBank/DDBJ whole genome shotgun (WGS) entry which is preliminary data.</text>
</comment>
<dbReference type="EMBL" id="PKOZ01000005">
    <property type="protein sequence ID" value="PQD95272.1"/>
    <property type="molecule type" value="Genomic_DNA"/>
</dbReference>
<proteinExistence type="inferred from homology"/>
<sequence>MEMKKGFLYLVMLTVIVVTAACGLNNNSDGEKNALQKIKEQGVINVGIEGAYPPFNFYNSSNELEGFDVDITNEIAKRMDVKVNFVATPWDSIIGGLLSNKYEIIISSMAITEERKEKVDFTEPYYRTGAQLFAPADTGMKDAKTDLKGKKIGVVTGTTFTQEVEKLGGEPVLYKSDLLSFQDMANGRIDGAITDKAVGGNIIVENDYDAVAVGDILYDEVAGITVNKDEKELVKEIDRHIKEMVKDGTYADISKKWFGTSIYE</sequence>
<evidence type="ECO:0000259" key="9">
    <source>
        <dbReference type="SMART" id="SM00079"/>
    </source>
</evidence>
<dbReference type="GO" id="GO:0015276">
    <property type="term" value="F:ligand-gated monoatomic ion channel activity"/>
    <property type="evidence" value="ECO:0007669"/>
    <property type="project" value="InterPro"/>
</dbReference>
<keyword evidence="5" id="KW-0449">Lipoprotein</keyword>
<feature type="signal peptide" evidence="7">
    <location>
        <begin position="1"/>
        <end position="20"/>
    </location>
</feature>
<feature type="chain" id="PRO_5039365435" evidence="7">
    <location>
        <begin position="21"/>
        <end position="264"/>
    </location>
</feature>
<dbReference type="PANTHER" id="PTHR35936:SF19">
    <property type="entry name" value="AMINO-ACID-BINDING PROTEIN YXEM-RELATED"/>
    <property type="match status" value="1"/>
</dbReference>
<dbReference type="PANTHER" id="PTHR35936">
    <property type="entry name" value="MEMBRANE-BOUND LYTIC MUREIN TRANSGLYCOSYLASE F"/>
    <property type="match status" value="1"/>
</dbReference>
<evidence type="ECO:0000256" key="2">
    <source>
        <dbReference type="ARBA" id="ARBA00010333"/>
    </source>
</evidence>
<feature type="domain" description="Ionotropic glutamate receptor C-terminal" evidence="9">
    <location>
        <begin position="43"/>
        <end position="260"/>
    </location>
</feature>
<keyword evidence="11" id="KW-1185">Reference proteome</keyword>
<feature type="domain" description="Solute-binding protein family 3/N-terminal" evidence="8">
    <location>
        <begin position="43"/>
        <end position="261"/>
    </location>
</feature>
<evidence type="ECO:0000259" key="8">
    <source>
        <dbReference type="SMART" id="SM00062"/>
    </source>
</evidence>
<comment type="similarity">
    <text evidence="2 6">Belongs to the bacterial solute-binding protein 3 family.</text>
</comment>
<gene>
    <name evidence="10" type="ORF">CYL18_10880</name>
</gene>
<dbReference type="InterPro" id="IPR001638">
    <property type="entry name" value="Solute-binding_3/MltF_N"/>
</dbReference>
<dbReference type="AlphaFoldDB" id="A0A2S7MZL1"/>
<dbReference type="GO" id="GO:0030313">
    <property type="term" value="C:cell envelope"/>
    <property type="evidence" value="ECO:0007669"/>
    <property type="project" value="UniProtKB-SubCell"/>
</dbReference>
<dbReference type="SMART" id="SM00062">
    <property type="entry name" value="PBPb"/>
    <property type="match status" value="1"/>
</dbReference>
<keyword evidence="4" id="KW-0564">Palmitate</keyword>
<evidence type="ECO:0000256" key="6">
    <source>
        <dbReference type="RuleBase" id="RU003744"/>
    </source>
</evidence>
<organism evidence="10 11">
    <name type="scientific">Pradoshia eiseniae</name>
    <dbReference type="NCBI Taxonomy" id="2064768"/>
    <lineage>
        <taxon>Bacteria</taxon>
        <taxon>Bacillati</taxon>
        <taxon>Bacillota</taxon>
        <taxon>Bacilli</taxon>
        <taxon>Bacillales</taxon>
        <taxon>Bacillaceae</taxon>
        <taxon>Pradoshia</taxon>
    </lineage>
</organism>
<evidence type="ECO:0000256" key="3">
    <source>
        <dbReference type="ARBA" id="ARBA00022729"/>
    </source>
</evidence>
<dbReference type="Proteomes" id="UP000239663">
    <property type="component" value="Unassembled WGS sequence"/>
</dbReference>
<dbReference type="Pfam" id="PF00497">
    <property type="entry name" value="SBP_bac_3"/>
    <property type="match status" value="1"/>
</dbReference>
<evidence type="ECO:0000313" key="11">
    <source>
        <dbReference type="Proteomes" id="UP000239663"/>
    </source>
</evidence>
<comment type="subcellular location">
    <subcellularLocation>
        <location evidence="1">Cell envelope</location>
    </subcellularLocation>
</comment>
<dbReference type="SMART" id="SM00079">
    <property type="entry name" value="PBPe"/>
    <property type="match status" value="1"/>
</dbReference>
<accession>A0A2S7MZL1</accession>
<name>A0A2S7MZL1_9BACI</name>
<protein>
    <submittedName>
        <fullName evidence="10">Amino acid ABC transporter substrate-binding protein</fullName>
    </submittedName>
</protein>
<evidence type="ECO:0000256" key="5">
    <source>
        <dbReference type="ARBA" id="ARBA00023288"/>
    </source>
</evidence>
<evidence type="ECO:0000256" key="4">
    <source>
        <dbReference type="ARBA" id="ARBA00023139"/>
    </source>
</evidence>